<dbReference type="GO" id="GO:0008202">
    <property type="term" value="P:steroid metabolic process"/>
    <property type="evidence" value="ECO:0007669"/>
    <property type="project" value="UniProtKB-ARBA"/>
</dbReference>
<dbReference type="Pfam" id="PF00890">
    <property type="entry name" value="FAD_binding_2"/>
    <property type="match status" value="1"/>
</dbReference>
<keyword evidence="3" id="KW-0274">FAD</keyword>
<dbReference type="PRINTS" id="PR00368">
    <property type="entry name" value="FADPNR"/>
</dbReference>
<organism evidence="6 7">
    <name type="scientific">Rhodococcus wratislaviensis</name>
    <name type="common">Tsukamurella wratislaviensis</name>
    <dbReference type="NCBI Taxonomy" id="44752"/>
    <lineage>
        <taxon>Bacteria</taxon>
        <taxon>Bacillati</taxon>
        <taxon>Actinomycetota</taxon>
        <taxon>Actinomycetes</taxon>
        <taxon>Mycobacteriales</taxon>
        <taxon>Nocardiaceae</taxon>
        <taxon>Rhodococcus</taxon>
    </lineage>
</organism>
<dbReference type="Gene3D" id="3.90.700.10">
    <property type="entry name" value="Succinate dehydrogenase/fumarate reductase flavoprotein, catalytic domain"/>
    <property type="match status" value="1"/>
</dbReference>
<evidence type="ECO:0000313" key="7">
    <source>
        <dbReference type="Proteomes" id="UP000287519"/>
    </source>
</evidence>
<dbReference type="GO" id="GO:0033765">
    <property type="term" value="F:steroid dehydrogenase activity, acting on the CH-CH group of donors"/>
    <property type="evidence" value="ECO:0007669"/>
    <property type="project" value="UniProtKB-ARBA"/>
</dbReference>
<dbReference type="EMBL" id="BHYM01000045">
    <property type="protein sequence ID" value="GCE41585.1"/>
    <property type="molecule type" value="Genomic_DNA"/>
</dbReference>
<evidence type="ECO:0000256" key="4">
    <source>
        <dbReference type="ARBA" id="ARBA00023002"/>
    </source>
</evidence>
<accession>A0A402CDB0</accession>
<evidence type="ECO:0000256" key="3">
    <source>
        <dbReference type="ARBA" id="ARBA00022827"/>
    </source>
</evidence>
<dbReference type="RefSeq" id="WP_192581960.1">
    <property type="nucleotide sequence ID" value="NZ_BHYM01000045.1"/>
</dbReference>
<sequence length="471" mass="50658">MADDFDIDVLVIGTGAAGLSAALQASDDPNLSVVLVDSEDHVGGASAWSTGIVMAAGTEFQAAEGISDTAEELSREYQVLNNWEVLPAIANRLAYDSGPTISWLVGLGAKCTGIIFAGDERVPRAHVFEGLGANIVDVLFAEVKRRRNVDVVLKTRVTELLRDDAGRVVGALAGDEKMRSRATILATGGFGANRMLLKEHFPRAHAADDWLWYVGPPSSRGDGLVMAAQAGADITGHDNGVLRLRANFTHENEGAYLPGWMVVVNSQGRRYMDEMSPYNVAEAVTSAQSGPVFALWDDRTKREAQPGTTAQHRKVNFPEGHPWEDFVEPVIDEMVEIGNVHVAQSIPELADKLGIPAPALTATLETYNADCHCGRDRFFDKQAPVFKTVATPPFYATELRLWHMPLTAVGPQIDADARVLDRHWNSIPGLYAAGEVTGGVVGKHYVGSGNAYANALVFGRRAGQTAASDLT</sequence>
<dbReference type="PANTHER" id="PTHR43400:SF10">
    <property type="entry name" value="3-OXOSTEROID 1-DEHYDROGENASE"/>
    <property type="match status" value="1"/>
</dbReference>
<feature type="domain" description="FAD-dependent oxidoreductase 2 FAD-binding" evidence="5">
    <location>
        <begin position="8"/>
        <end position="450"/>
    </location>
</feature>
<evidence type="ECO:0000256" key="1">
    <source>
        <dbReference type="ARBA" id="ARBA00001974"/>
    </source>
</evidence>
<proteinExistence type="predicted"/>
<dbReference type="Proteomes" id="UP000287519">
    <property type="component" value="Unassembled WGS sequence"/>
</dbReference>
<keyword evidence="4" id="KW-0560">Oxidoreductase</keyword>
<keyword evidence="2" id="KW-0285">Flavoprotein</keyword>
<dbReference type="SUPFAM" id="SSF56425">
    <property type="entry name" value="Succinate dehydrogenase/fumarate reductase flavoprotein, catalytic domain"/>
    <property type="match status" value="1"/>
</dbReference>
<name>A0A402CDB0_RHOWR</name>
<dbReference type="Gene3D" id="3.50.50.60">
    <property type="entry name" value="FAD/NAD(P)-binding domain"/>
    <property type="match status" value="1"/>
</dbReference>
<dbReference type="SUPFAM" id="SSF51905">
    <property type="entry name" value="FAD/NAD(P)-binding domain"/>
    <property type="match status" value="1"/>
</dbReference>
<keyword evidence="7" id="KW-1185">Reference proteome</keyword>
<comment type="cofactor">
    <cofactor evidence="1">
        <name>FAD</name>
        <dbReference type="ChEBI" id="CHEBI:57692"/>
    </cofactor>
</comment>
<protein>
    <submittedName>
        <fullName evidence="6">Fumarate reductase flavoprotein subunit</fullName>
    </submittedName>
</protein>
<evidence type="ECO:0000313" key="6">
    <source>
        <dbReference type="EMBL" id="GCE41585.1"/>
    </source>
</evidence>
<dbReference type="InterPro" id="IPR027477">
    <property type="entry name" value="Succ_DH/fumarate_Rdtase_cat_sf"/>
</dbReference>
<evidence type="ECO:0000256" key="2">
    <source>
        <dbReference type="ARBA" id="ARBA00022630"/>
    </source>
</evidence>
<dbReference type="InterPro" id="IPR036188">
    <property type="entry name" value="FAD/NAD-bd_sf"/>
</dbReference>
<gene>
    <name evidence="6" type="ORF">Rhow_005244</name>
</gene>
<dbReference type="InterPro" id="IPR050315">
    <property type="entry name" value="FAD-oxidoreductase_2"/>
</dbReference>
<reference evidence="6 7" key="1">
    <citation type="submission" date="2018-11" db="EMBL/GenBank/DDBJ databases">
        <title>Microbial catabolism of amino acid.</title>
        <authorList>
            <person name="Hibi M."/>
            <person name="Ogawa J."/>
        </authorList>
    </citation>
    <scope>NUCLEOTIDE SEQUENCE [LARGE SCALE GENOMIC DNA]</scope>
    <source>
        <strain evidence="6 7">C31-06</strain>
    </source>
</reference>
<dbReference type="AlphaFoldDB" id="A0A402CDB0"/>
<dbReference type="InterPro" id="IPR003953">
    <property type="entry name" value="FAD-dep_OxRdtase_2_FAD-bd"/>
</dbReference>
<evidence type="ECO:0000259" key="5">
    <source>
        <dbReference type="Pfam" id="PF00890"/>
    </source>
</evidence>
<comment type="caution">
    <text evidence="6">The sequence shown here is derived from an EMBL/GenBank/DDBJ whole genome shotgun (WGS) entry which is preliminary data.</text>
</comment>
<dbReference type="PANTHER" id="PTHR43400">
    <property type="entry name" value="FUMARATE REDUCTASE"/>
    <property type="match status" value="1"/>
</dbReference>